<dbReference type="RefSeq" id="YP_006383573.1">
    <property type="nucleotide sequence ID" value="NC_017979.1"/>
</dbReference>
<dbReference type="OrthoDB" id="14512at10239"/>
<keyword evidence="2" id="KW-1185">Reference proteome</keyword>
<organism evidence="1 2">
    <name type="scientific">Goose adenovirus 4</name>
    <dbReference type="NCBI Taxonomy" id="1193422"/>
    <lineage>
        <taxon>Viruses</taxon>
        <taxon>Varidnaviria</taxon>
        <taxon>Bamfordvirae</taxon>
        <taxon>Preplasmiviricota</taxon>
        <taxon>Polisuviricotina</taxon>
        <taxon>Pharingeaviricetes</taxon>
        <taxon>Rowavirales</taxon>
        <taxon>Adenoviridae</taxon>
        <taxon>Aviadenovirus</taxon>
        <taxon>Aviadenovirus anseris</taxon>
        <taxon>Goose aviadenovirus A</taxon>
    </lineage>
</organism>
<dbReference type="Proteomes" id="UP000107383">
    <property type="component" value="Segment"/>
</dbReference>
<evidence type="ECO:0000313" key="2">
    <source>
        <dbReference type="Proteomes" id="UP000107383"/>
    </source>
</evidence>
<proteinExistence type="predicted"/>
<accession>I3PMP3</accession>
<evidence type="ECO:0000313" key="1">
    <source>
        <dbReference type="EMBL" id="AFC40584.1"/>
    </source>
</evidence>
<reference evidence="1 2" key="2">
    <citation type="journal article" date="2012" name="J. Gen. Virol.">
        <title>Genome sequence of a waterfowl aviadenovirus, goose adenovirus 4.</title>
        <authorList>
            <person name="Kajan G.L."/>
            <person name="Davison A.J."/>
            <person name="Palya V."/>
            <person name="Harrach B."/>
            <person name="Benko M."/>
        </authorList>
    </citation>
    <scope>NUCLEOTIDE SEQUENCE [LARGE SCALE GENOMIC DNA]</scope>
    <source>
        <strain evidence="1">P29</strain>
    </source>
</reference>
<sequence>MAEGGDPPRPNEGEDIQNDMEEIRALLNDINVDANGGDEDEEMLEFDDMQLMCFTNHEIVLTPCDCHQWYIRDFCMSLHSCIESSVYPTALQLLGDDPGLCGCYFVTSNLGSMFALLNPVFMDRTIGSSNGVLIAVHENNRHVFLGALCSVAEMGTMPCEYMRLVMMVGERRVSMSCPRWMYYFVQLMSHFYYDTVDKLTGLN</sequence>
<name>I3PMP3_9ADEN</name>
<protein>
    <submittedName>
        <fullName evidence="1">Protein ORF22</fullName>
    </submittedName>
</protein>
<reference evidence="1 2" key="1">
    <citation type="journal article" date="2010" name="Acta Vet. Hung.">
        <title>Hepatitis and hydropericardium syndrome associated with adenovirus infection in goslings.</title>
        <authorList>
            <person name="Ivanics E."/>
            <person name="Palya V."/>
            <person name="Markos B."/>
            <person name="Dan A."/>
            <person name="Ursu K."/>
            <person name="Harrach B."/>
            <person name="Kajan G."/>
            <person name="Glavits R."/>
        </authorList>
    </citation>
    <scope>NUCLEOTIDE SEQUENCE [LARGE SCALE GENOMIC DNA]</scope>
    <source>
        <strain evidence="1">P29</strain>
    </source>
</reference>
<gene>
    <name evidence="1" type="primary">ORF22</name>
</gene>
<dbReference type="GeneID" id="12978926"/>
<dbReference type="KEGG" id="vg:12978926"/>
<dbReference type="EMBL" id="JF510462">
    <property type="protein sequence ID" value="AFC40584.1"/>
    <property type="molecule type" value="Genomic_DNA"/>
</dbReference>